<evidence type="ECO:0000256" key="3">
    <source>
        <dbReference type="ARBA" id="ARBA00022516"/>
    </source>
</evidence>
<keyword evidence="9" id="KW-0496">Mitochondrion</keyword>
<evidence type="ECO:0000259" key="13">
    <source>
        <dbReference type="SMART" id="SM00829"/>
    </source>
</evidence>
<dbReference type="SUPFAM" id="SSF51735">
    <property type="entry name" value="NAD(P)-binding Rossmann-fold domains"/>
    <property type="match status" value="1"/>
</dbReference>
<keyword evidence="7" id="KW-0560">Oxidoreductase</keyword>
<dbReference type="PANTHER" id="PTHR43981">
    <property type="entry name" value="ENOYL-[ACYL-CARRIER-PROTEIN] REDUCTASE, MITOCHONDRIAL"/>
    <property type="match status" value="1"/>
</dbReference>
<comment type="similarity">
    <text evidence="2">Belongs to the zinc-containing alcohol dehydrogenase family. Quinone oxidoreductase subfamily.</text>
</comment>
<dbReference type="OrthoDB" id="7482721at2759"/>
<dbReference type="Proteomes" id="UP000244722">
    <property type="component" value="Unassembled WGS sequence"/>
</dbReference>
<keyword evidence="10" id="KW-0275">Fatty acid biosynthesis</keyword>
<evidence type="ECO:0000313" key="14">
    <source>
        <dbReference type="EMBL" id="PUU72170.1"/>
    </source>
</evidence>
<evidence type="ECO:0000256" key="8">
    <source>
        <dbReference type="ARBA" id="ARBA00023098"/>
    </source>
</evidence>
<organism evidence="14 15">
    <name type="scientific">Tuber borchii</name>
    <name type="common">White truffle</name>
    <dbReference type="NCBI Taxonomy" id="42251"/>
    <lineage>
        <taxon>Eukaryota</taxon>
        <taxon>Fungi</taxon>
        <taxon>Dikarya</taxon>
        <taxon>Ascomycota</taxon>
        <taxon>Pezizomycotina</taxon>
        <taxon>Pezizomycetes</taxon>
        <taxon>Pezizales</taxon>
        <taxon>Tuberaceae</taxon>
        <taxon>Tuber</taxon>
    </lineage>
</organism>
<keyword evidence="6" id="KW-0809">Transit peptide</keyword>
<dbReference type="FunFam" id="3.40.50.720:FF:000112">
    <property type="entry name" value="Enoyl-[acyl-carrier-protein] reductase 1, mitochondrial"/>
    <property type="match status" value="1"/>
</dbReference>
<evidence type="ECO:0000256" key="11">
    <source>
        <dbReference type="ARBA" id="ARBA00038963"/>
    </source>
</evidence>
<reference evidence="14 15" key="1">
    <citation type="submission" date="2017-04" db="EMBL/GenBank/DDBJ databases">
        <title>Draft genome sequence of Tuber borchii Vittad., a whitish edible truffle.</title>
        <authorList>
            <consortium name="DOE Joint Genome Institute"/>
            <person name="Murat C."/>
            <person name="Kuo A."/>
            <person name="Barry K.W."/>
            <person name="Clum A."/>
            <person name="Dockter R.B."/>
            <person name="Fauchery L."/>
            <person name="Iotti M."/>
            <person name="Kohler A."/>
            <person name="Labutti K."/>
            <person name="Lindquist E.A."/>
            <person name="Lipzen A."/>
            <person name="Ohm R.A."/>
            <person name="Wang M."/>
            <person name="Grigoriev I.V."/>
            <person name="Zambonelli A."/>
            <person name="Martin F.M."/>
        </authorList>
    </citation>
    <scope>NUCLEOTIDE SEQUENCE [LARGE SCALE GENOMIC DNA]</scope>
    <source>
        <strain evidence="14 15">Tbo3840</strain>
    </source>
</reference>
<dbReference type="InterPro" id="IPR051034">
    <property type="entry name" value="Mito_Enoyl-ACP_Reductase"/>
</dbReference>
<comment type="caution">
    <text evidence="14">The sequence shown here is derived from an EMBL/GenBank/DDBJ whole genome shotgun (WGS) entry which is preliminary data.</text>
</comment>
<gene>
    <name evidence="14" type="ORF">B9Z19DRAFT_1012458</name>
</gene>
<evidence type="ECO:0000256" key="7">
    <source>
        <dbReference type="ARBA" id="ARBA00023002"/>
    </source>
</evidence>
<dbReference type="Pfam" id="PF08240">
    <property type="entry name" value="ADH_N"/>
    <property type="match status" value="1"/>
</dbReference>
<protein>
    <recommendedName>
        <fullName evidence="11">enoyl-[acyl-carrier-protein] reductase</fullName>
        <ecNumber evidence="11">1.3.1.104</ecNumber>
    </recommendedName>
</protein>
<evidence type="ECO:0000256" key="9">
    <source>
        <dbReference type="ARBA" id="ARBA00023128"/>
    </source>
</evidence>
<dbReference type="InterPro" id="IPR036291">
    <property type="entry name" value="NAD(P)-bd_dom_sf"/>
</dbReference>
<evidence type="ECO:0000313" key="15">
    <source>
        <dbReference type="Proteomes" id="UP000244722"/>
    </source>
</evidence>
<dbReference type="PANTHER" id="PTHR43981:SF2">
    <property type="entry name" value="ENOYL-[ACYL-CARRIER-PROTEIN] REDUCTASE, MITOCHONDRIAL"/>
    <property type="match status" value="1"/>
</dbReference>
<dbReference type="InterPro" id="IPR013149">
    <property type="entry name" value="ADH-like_C"/>
</dbReference>
<dbReference type="EC" id="1.3.1.104" evidence="11"/>
<dbReference type="GO" id="GO:0005739">
    <property type="term" value="C:mitochondrion"/>
    <property type="evidence" value="ECO:0007669"/>
    <property type="project" value="UniProtKB-SubCell"/>
</dbReference>
<keyword evidence="5" id="KW-0521">NADP</keyword>
<evidence type="ECO:0000256" key="6">
    <source>
        <dbReference type="ARBA" id="ARBA00022946"/>
    </source>
</evidence>
<keyword evidence="15" id="KW-1185">Reference proteome</keyword>
<evidence type="ECO:0000256" key="1">
    <source>
        <dbReference type="ARBA" id="ARBA00004173"/>
    </source>
</evidence>
<evidence type="ECO:0000256" key="5">
    <source>
        <dbReference type="ARBA" id="ARBA00022857"/>
    </source>
</evidence>
<evidence type="ECO:0000256" key="12">
    <source>
        <dbReference type="ARBA" id="ARBA00048843"/>
    </source>
</evidence>
<dbReference type="Gene3D" id="3.40.50.720">
    <property type="entry name" value="NAD(P)-binding Rossmann-like Domain"/>
    <property type="match status" value="1"/>
</dbReference>
<keyword evidence="3" id="KW-0444">Lipid biosynthesis</keyword>
<evidence type="ECO:0000256" key="2">
    <source>
        <dbReference type="ARBA" id="ARBA00010371"/>
    </source>
</evidence>
<dbReference type="InterPro" id="IPR020843">
    <property type="entry name" value="ER"/>
</dbReference>
<feature type="domain" description="Enoyl reductase (ER)" evidence="13">
    <location>
        <begin position="41"/>
        <end position="386"/>
    </location>
</feature>
<accession>A0A2T6Z9J6</accession>
<proteinExistence type="inferred from homology"/>
<name>A0A2T6Z9J6_TUBBO</name>
<keyword evidence="8" id="KW-0443">Lipid metabolism</keyword>
<evidence type="ECO:0000256" key="10">
    <source>
        <dbReference type="ARBA" id="ARBA00023160"/>
    </source>
</evidence>
<dbReference type="InterPro" id="IPR011032">
    <property type="entry name" value="GroES-like_sf"/>
</dbReference>
<comment type="subcellular location">
    <subcellularLocation>
        <location evidence="1">Mitochondrion</location>
    </subcellularLocation>
</comment>
<dbReference type="InterPro" id="IPR013154">
    <property type="entry name" value="ADH-like_N"/>
</dbReference>
<dbReference type="AlphaFoldDB" id="A0A2T6Z9J6"/>
<comment type="catalytic activity">
    <reaction evidence="12">
        <text>a 2,3-saturated acyl-[ACP] + NADP(+) = a (2E)-enoyl-[ACP] + NADPH + H(+)</text>
        <dbReference type="Rhea" id="RHEA:22564"/>
        <dbReference type="Rhea" id="RHEA-COMP:9925"/>
        <dbReference type="Rhea" id="RHEA-COMP:9926"/>
        <dbReference type="ChEBI" id="CHEBI:15378"/>
        <dbReference type="ChEBI" id="CHEBI:57783"/>
        <dbReference type="ChEBI" id="CHEBI:58349"/>
        <dbReference type="ChEBI" id="CHEBI:78784"/>
        <dbReference type="ChEBI" id="CHEBI:78785"/>
        <dbReference type="EC" id="1.3.1.104"/>
    </reaction>
</comment>
<dbReference type="SMART" id="SM00829">
    <property type="entry name" value="PKS_ER"/>
    <property type="match status" value="1"/>
</dbReference>
<dbReference type="Pfam" id="PF00107">
    <property type="entry name" value="ADH_zinc_N"/>
    <property type="match status" value="1"/>
</dbReference>
<dbReference type="SUPFAM" id="SSF50129">
    <property type="entry name" value="GroES-like"/>
    <property type="match status" value="1"/>
</dbReference>
<dbReference type="GO" id="GO:0006633">
    <property type="term" value="P:fatty acid biosynthetic process"/>
    <property type="evidence" value="ECO:0007669"/>
    <property type="project" value="UniProtKB-KW"/>
</dbReference>
<dbReference type="STRING" id="42251.A0A2T6Z9J6"/>
<dbReference type="CDD" id="cd08290">
    <property type="entry name" value="ETR"/>
    <property type="match status" value="1"/>
</dbReference>
<evidence type="ECO:0000256" key="4">
    <source>
        <dbReference type="ARBA" id="ARBA00022832"/>
    </source>
</evidence>
<dbReference type="GO" id="GO:0141148">
    <property type="term" value="F:enoyl-[acyl-carrier-protein] reductase (NADPH) activity"/>
    <property type="evidence" value="ECO:0007669"/>
    <property type="project" value="UniProtKB-EC"/>
</dbReference>
<dbReference type="Gene3D" id="3.90.180.10">
    <property type="entry name" value="Medium-chain alcohol dehydrogenases, catalytic domain"/>
    <property type="match status" value="1"/>
</dbReference>
<dbReference type="EMBL" id="NESQ01000698">
    <property type="protein sequence ID" value="PUU72170.1"/>
    <property type="molecule type" value="Genomic_DNA"/>
</dbReference>
<keyword evidence="4" id="KW-0276">Fatty acid metabolism</keyword>
<sequence length="389" mass="42554">MFSLRTPLRHTFLRSASTIPKRHITVFGYTQAKALIFSEHGQPKDVLRLHSHSISPAYGDEIVVRFLAAPINPADINQIEGVYPSKPTFTTTLGTPTPHAVPGNEGAVQVLSIGSSVTDFTPGDMAIMRHTAFGTWRSHATARSSNLLKLPKSPSITPLQAATVSVNPCTAYRMLKDFVPLQPGQWFVQNAANSGVGRAALQFGRIWGLKSVNVVRHREGIEELKRELMELGGGGEAGTVVLTDQELADPEVRKGVIDRMGGKGAMLGLNSVGGKAGIDLCKLLDTGGHLVTYGAMSKKPLTLGAGLLIFRDLHFHGFWVSRWSDQHPVEKEAMLEEIFRYIASGELKDVPMETTVWKRDTKEEELKAAIERSTQGFGGKKQVFVFEDE</sequence>